<dbReference type="AlphaFoldDB" id="A0A0G0K252"/>
<organism evidence="2 3">
    <name type="scientific">Candidatus Nomurabacteria bacterium GW2011_GWB1_37_5</name>
    <dbReference type="NCBI Taxonomy" id="1618742"/>
    <lineage>
        <taxon>Bacteria</taxon>
        <taxon>Candidatus Nomuraibacteriota</taxon>
    </lineage>
</organism>
<comment type="caution">
    <text evidence="2">The sequence shown here is derived from an EMBL/GenBank/DDBJ whole genome shotgun (WGS) entry which is preliminary data.</text>
</comment>
<gene>
    <name evidence="2" type="ORF">US50_C0039G0007</name>
</gene>
<feature type="domain" description="Transcriptional repressor PaaX-like central Cas2-like" evidence="1">
    <location>
        <begin position="109"/>
        <end position="171"/>
    </location>
</feature>
<dbReference type="Proteomes" id="UP000033876">
    <property type="component" value="Unassembled WGS sequence"/>
</dbReference>
<accession>A0A0G0K252</accession>
<name>A0A0G0K252_9BACT</name>
<dbReference type="Pfam" id="PF20803">
    <property type="entry name" value="PaaX_M"/>
    <property type="match status" value="1"/>
</dbReference>
<dbReference type="EMBL" id="LBTF01000039">
    <property type="protein sequence ID" value="KKQ34711.1"/>
    <property type="molecule type" value="Genomic_DNA"/>
</dbReference>
<evidence type="ECO:0000313" key="2">
    <source>
        <dbReference type="EMBL" id="KKQ34711.1"/>
    </source>
</evidence>
<dbReference type="InterPro" id="IPR048846">
    <property type="entry name" value="PaaX-like_central"/>
</dbReference>
<proteinExistence type="predicted"/>
<protein>
    <recommendedName>
        <fullName evidence="1">Transcriptional repressor PaaX-like central Cas2-like domain-containing protein</fullName>
    </recommendedName>
</protein>
<reference evidence="2 3" key="1">
    <citation type="journal article" date="2015" name="Nature">
        <title>rRNA introns, odd ribosomes, and small enigmatic genomes across a large radiation of phyla.</title>
        <authorList>
            <person name="Brown C.T."/>
            <person name="Hug L.A."/>
            <person name="Thomas B.C."/>
            <person name="Sharon I."/>
            <person name="Castelle C.J."/>
            <person name="Singh A."/>
            <person name="Wilkins M.J."/>
            <person name="Williams K.H."/>
            <person name="Banfield J.F."/>
        </authorList>
    </citation>
    <scope>NUCLEOTIDE SEQUENCE [LARGE SCALE GENOMIC DNA]</scope>
</reference>
<evidence type="ECO:0000313" key="3">
    <source>
        <dbReference type="Proteomes" id="UP000033876"/>
    </source>
</evidence>
<evidence type="ECO:0000259" key="1">
    <source>
        <dbReference type="Pfam" id="PF20803"/>
    </source>
</evidence>
<sequence length="174" mass="20868">MFPRSRKHAIIRNMGYYLEETTLTDHLIAHIFSACSMRVYRKILWERVQARRNINKSSFDQRLYHLKKNGLINCSDDNICLSKKGISYYNKKNSFRKITKRPGSETEIMVIFDIPEKKKAIRDWFRDQLKDWNFKMIQKSVWKGKGPLPKELDERLVMLGIKKNVQVFKIRKIQ</sequence>